<dbReference type="RefSeq" id="WP_045277311.1">
    <property type="nucleotide sequence ID" value="NZ_BAAAUP010000002.1"/>
</dbReference>
<protein>
    <recommendedName>
        <fullName evidence="4">DUF3054 domain-containing protein</fullName>
    </recommendedName>
</protein>
<keyword evidence="1" id="KW-0812">Transmembrane</keyword>
<evidence type="ECO:0000313" key="3">
    <source>
        <dbReference type="Proteomes" id="UP000033956"/>
    </source>
</evidence>
<gene>
    <name evidence="2" type="ORF">RS81_03456</name>
</gene>
<reference evidence="2 3" key="1">
    <citation type="submission" date="2015-02" db="EMBL/GenBank/DDBJ databases">
        <title>Draft genome sequences of ten Microbacterium spp. with emphasis on heavy metal contaminated environments.</title>
        <authorList>
            <person name="Corretto E."/>
        </authorList>
    </citation>
    <scope>NUCLEOTIDE SEQUENCE [LARGE SCALE GENOMIC DNA]</scope>
    <source>
        <strain evidence="2 3">DSM 12510</strain>
    </source>
</reference>
<dbReference type="AlphaFoldDB" id="A0A0M2H2A3"/>
<organism evidence="2 3">
    <name type="scientific">Microbacterium terrae</name>
    <dbReference type="NCBI Taxonomy" id="69369"/>
    <lineage>
        <taxon>Bacteria</taxon>
        <taxon>Bacillati</taxon>
        <taxon>Actinomycetota</taxon>
        <taxon>Actinomycetes</taxon>
        <taxon>Micrococcales</taxon>
        <taxon>Microbacteriaceae</taxon>
        <taxon>Microbacterium</taxon>
    </lineage>
</organism>
<comment type="caution">
    <text evidence="2">The sequence shown here is derived from an EMBL/GenBank/DDBJ whole genome shotgun (WGS) entry which is preliminary data.</text>
</comment>
<dbReference type="OrthoDB" id="3698172at2"/>
<keyword evidence="3" id="KW-1185">Reference proteome</keyword>
<dbReference type="InterPro" id="IPR021414">
    <property type="entry name" value="DUF3054"/>
</dbReference>
<keyword evidence="1" id="KW-1133">Transmembrane helix</keyword>
<sequence>MSSRAVVVGALALDAALVTTFAAIGRASHGEAALDGLWITAWPFLVGMLVGWAVTRAWRMPAAPLRTGIGVWAAAVVIGMLLRALTGQGTAVAFIIVATITLGVFLVGWRAIAALVSHRRASRAPS</sequence>
<evidence type="ECO:0000256" key="1">
    <source>
        <dbReference type="SAM" id="Phobius"/>
    </source>
</evidence>
<dbReference type="STRING" id="92835.RS81_03456"/>
<dbReference type="PATRIC" id="fig|92835.4.peg.3493"/>
<feature type="transmembrane region" description="Helical" evidence="1">
    <location>
        <begin position="38"/>
        <end position="55"/>
    </location>
</feature>
<evidence type="ECO:0008006" key="4">
    <source>
        <dbReference type="Google" id="ProtNLM"/>
    </source>
</evidence>
<feature type="transmembrane region" description="Helical" evidence="1">
    <location>
        <begin position="67"/>
        <end position="85"/>
    </location>
</feature>
<proteinExistence type="predicted"/>
<dbReference type="Pfam" id="PF11255">
    <property type="entry name" value="DUF3054"/>
    <property type="match status" value="1"/>
</dbReference>
<accession>A0A0M2H2A3</accession>
<feature type="transmembrane region" description="Helical" evidence="1">
    <location>
        <begin position="91"/>
        <end position="116"/>
    </location>
</feature>
<evidence type="ECO:0000313" key="2">
    <source>
        <dbReference type="EMBL" id="KJL37698.1"/>
    </source>
</evidence>
<dbReference type="Proteomes" id="UP000033956">
    <property type="component" value="Unassembled WGS sequence"/>
</dbReference>
<keyword evidence="1" id="KW-0472">Membrane</keyword>
<name>A0A0M2H2A3_9MICO</name>
<dbReference type="EMBL" id="JYIZ01000057">
    <property type="protein sequence ID" value="KJL37698.1"/>
    <property type="molecule type" value="Genomic_DNA"/>
</dbReference>